<accession>A0A0T5P2H8</accession>
<keyword evidence="5 7" id="KW-1133">Transmembrane helix</keyword>
<feature type="transmembrane region" description="Helical" evidence="7">
    <location>
        <begin position="234"/>
        <end position="255"/>
    </location>
</feature>
<name>A0A0T5P2H8_9RHOB</name>
<sequence>MDPLMVGLVALGITILLLAIRVPIAAALGISASVGVFIIFSWRPGAEFMPQYAWRPTLSLIANGPYDFLKSYSLATVPLFVLMGHLAYEAGFTTDVYRAARLWLAKLPGGVAMASVVGCGGFSAITGSSVACAAAMGRIAIPEMLKFGYSKPLATGSVAIGGTLGSLIPPSILFILYGVFAEQSIARLFMAAIVPGILSLLAYMLVIFLWAKIKPSAAPRPEETITARDRWQSLANCWSIVALFVVVIGGIYAGFFTPSEAAGVGAISAMVLGLVLGRLDFKRIVAALRESVFQSSMIFAIAVAGKIYVSFIALTGLSGAIGDWISASDVSMITVLLLIVLFYLILGMFLDPIGIILLTLPLTIPIVGGYDLSLIWFGVLVIKLLEIGLVTPPIGLNVFVIKSILGNSVRLESIFAGISLFLIAEVVVLALIAGIPAISLWLPGILM</sequence>
<evidence type="ECO:0000256" key="6">
    <source>
        <dbReference type="ARBA" id="ARBA00023136"/>
    </source>
</evidence>
<dbReference type="GO" id="GO:0005886">
    <property type="term" value="C:plasma membrane"/>
    <property type="evidence" value="ECO:0007669"/>
    <property type="project" value="UniProtKB-SubCell"/>
</dbReference>
<evidence type="ECO:0000313" key="9">
    <source>
        <dbReference type="EMBL" id="KRS15319.1"/>
    </source>
</evidence>
<dbReference type="STRING" id="540747.SAMN04488031_10997"/>
<evidence type="ECO:0000256" key="2">
    <source>
        <dbReference type="ARBA" id="ARBA00022475"/>
    </source>
</evidence>
<feature type="transmembrane region" description="Helical" evidence="7">
    <location>
        <begin position="189"/>
        <end position="213"/>
    </location>
</feature>
<protein>
    <recommendedName>
        <fullName evidence="7">TRAP transporter large permease protein</fullName>
    </recommendedName>
</protein>
<comment type="subunit">
    <text evidence="7">The complex comprises the extracytoplasmic solute receptor protein and the two transmembrane proteins.</text>
</comment>
<dbReference type="NCBIfam" id="TIGR00786">
    <property type="entry name" value="dctM"/>
    <property type="match status" value="1"/>
</dbReference>
<feature type="transmembrane region" description="Helical" evidence="7">
    <location>
        <begin position="6"/>
        <end position="39"/>
    </location>
</feature>
<dbReference type="EMBL" id="LAXI01000024">
    <property type="protein sequence ID" value="KRS15319.1"/>
    <property type="molecule type" value="Genomic_DNA"/>
</dbReference>
<feature type="transmembrane region" description="Helical" evidence="7">
    <location>
        <begin position="111"/>
        <end position="141"/>
    </location>
</feature>
<keyword evidence="11" id="KW-1185">Reference proteome</keyword>
<gene>
    <name evidence="10" type="primary">siaT_6</name>
    <name evidence="10" type="ORF">RIdsm_00801</name>
    <name evidence="9" type="ORF">XM52_24845</name>
</gene>
<dbReference type="PATRIC" id="fig|540747.5.peg.3323"/>
<feature type="transmembrane region" description="Helical" evidence="7">
    <location>
        <begin position="333"/>
        <end position="360"/>
    </location>
</feature>
<feature type="transmembrane region" description="Helical" evidence="7">
    <location>
        <begin position="298"/>
        <end position="321"/>
    </location>
</feature>
<feature type="transmembrane region" description="Helical" evidence="7">
    <location>
        <begin position="153"/>
        <end position="177"/>
    </location>
</feature>
<evidence type="ECO:0000259" key="8">
    <source>
        <dbReference type="Pfam" id="PF06808"/>
    </source>
</evidence>
<dbReference type="PANTHER" id="PTHR33362">
    <property type="entry name" value="SIALIC ACID TRAP TRANSPORTER PERMEASE PROTEIN SIAT-RELATED"/>
    <property type="match status" value="1"/>
</dbReference>
<organism evidence="9 11">
    <name type="scientific">Roseovarius indicus</name>
    <dbReference type="NCBI Taxonomy" id="540747"/>
    <lineage>
        <taxon>Bacteria</taxon>
        <taxon>Pseudomonadati</taxon>
        <taxon>Pseudomonadota</taxon>
        <taxon>Alphaproteobacteria</taxon>
        <taxon>Rhodobacterales</taxon>
        <taxon>Roseobacteraceae</taxon>
        <taxon>Roseovarius</taxon>
    </lineage>
</organism>
<dbReference type="Proteomes" id="UP000051401">
    <property type="component" value="Unassembled WGS sequence"/>
</dbReference>
<dbReference type="RefSeq" id="WP_057820673.1">
    <property type="nucleotide sequence ID" value="NZ_CAXRJZ010000039.1"/>
</dbReference>
<evidence type="ECO:0000313" key="12">
    <source>
        <dbReference type="Proteomes" id="UP000325785"/>
    </source>
</evidence>
<comment type="similarity">
    <text evidence="7">Belongs to the TRAP transporter large permease family.</text>
</comment>
<evidence type="ECO:0000313" key="10">
    <source>
        <dbReference type="EMBL" id="QEW25017.1"/>
    </source>
</evidence>
<evidence type="ECO:0000256" key="4">
    <source>
        <dbReference type="ARBA" id="ARBA00022692"/>
    </source>
</evidence>
<dbReference type="PIRSF" id="PIRSF006066">
    <property type="entry name" value="HI0050"/>
    <property type="match status" value="1"/>
</dbReference>
<reference evidence="9 11" key="1">
    <citation type="submission" date="2015-04" db="EMBL/GenBank/DDBJ databases">
        <title>The draft genome sequence of Roseovarius indicus B108T.</title>
        <authorList>
            <person name="Li G."/>
            <person name="Lai Q."/>
            <person name="Shao Z."/>
            <person name="Yan P."/>
        </authorList>
    </citation>
    <scope>NUCLEOTIDE SEQUENCE [LARGE SCALE GENOMIC DNA]</scope>
    <source>
        <strain evidence="9 11">B108</strain>
    </source>
</reference>
<dbReference type="OrthoDB" id="9790209at2"/>
<dbReference type="PANTHER" id="PTHR33362:SF5">
    <property type="entry name" value="C4-DICARBOXYLATE TRAP TRANSPORTER LARGE PERMEASE PROTEIN DCTM"/>
    <property type="match status" value="1"/>
</dbReference>
<dbReference type="InterPro" id="IPR004681">
    <property type="entry name" value="TRAP_DctM"/>
</dbReference>
<keyword evidence="7" id="KW-0813">Transport</keyword>
<evidence type="ECO:0000313" key="11">
    <source>
        <dbReference type="Proteomes" id="UP000051401"/>
    </source>
</evidence>
<feature type="transmembrane region" description="Helical" evidence="7">
    <location>
        <begin position="261"/>
        <end position="277"/>
    </location>
</feature>
<dbReference type="Pfam" id="PF06808">
    <property type="entry name" value="DctM"/>
    <property type="match status" value="1"/>
</dbReference>
<dbReference type="InterPro" id="IPR010656">
    <property type="entry name" value="DctM"/>
</dbReference>
<dbReference type="Proteomes" id="UP000325785">
    <property type="component" value="Chromosome"/>
</dbReference>
<dbReference type="KEGG" id="rid:RIdsm_00801"/>
<reference evidence="10 12" key="2">
    <citation type="submission" date="2018-08" db="EMBL/GenBank/DDBJ databases">
        <title>Genetic Globetrotter - A new plasmid hitch-hiking vast phylogenetic and geographic distances.</title>
        <authorList>
            <person name="Vollmers J."/>
            <person name="Petersen J."/>
        </authorList>
    </citation>
    <scope>NUCLEOTIDE SEQUENCE [LARGE SCALE GENOMIC DNA]</scope>
    <source>
        <strain evidence="10 12">DSM 26383</strain>
    </source>
</reference>
<feature type="domain" description="TRAP C4-dicarboxylate transport system permease DctM subunit" evidence="8">
    <location>
        <begin position="11"/>
        <end position="438"/>
    </location>
</feature>
<comment type="subcellular location">
    <subcellularLocation>
        <location evidence="1 7">Cell inner membrane</location>
        <topology evidence="1 7">Multi-pass membrane protein</topology>
    </subcellularLocation>
</comment>
<comment type="function">
    <text evidence="7">Part of the tripartite ATP-independent periplasmic (TRAP) transport system.</text>
</comment>
<dbReference type="GO" id="GO:0022857">
    <property type="term" value="F:transmembrane transporter activity"/>
    <property type="evidence" value="ECO:0007669"/>
    <property type="project" value="UniProtKB-UniRule"/>
</dbReference>
<proteinExistence type="inferred from homology"/>
<dbReference type="EMBL" id="CP031598">
    <property type="protein sequence ID" value="QEW25017.1"/>
    <property type="molecule type" value="Genomic_DNA"/>
</dbReference>
<keyword evidence="2" id="KW-1003">Cell membrane</keyword>
<evidence type="ECO:0000256" key="7">
    <source>
        <dbReference type="RuleBase" id="RU369079"/>
    </source>
</evidence>
<evidence type="ECO:0000256" key="5">
    <source>
        <dbReference type="ARBA" id="ARBA00022989"/>
    </source>
</evidence>
<feature type="transmembrane region" description="Helical" evidence="7">
    <location>
        <begin position="72"/>
        <end position="91"/>
    </location>
</feature>
<keyword evidence="4 7" id="KW-0812">Transmembrane</keyword>
<keyword evidence="6 7" id="KW-0472">Membrane</keyword>
<evidence type="ECO:0000256" key="1">
    <source>
        <dbReference type="ARBA" id="ARBA00004429"/>
    </source>
</evidence>
<feature type="transmembrane region" description="Helical" evidence="7">
    <location>
        <begin position="372"/>
        <end position="394"/>
    </location>
</feature>
<feature type="transmembrane region" description="Helical" evidence="7">
    <location>
        <begin position="414"/>
        <end position="442"/>
    </location>
</feature>
<keyword evidence="3 7" id="KW-0997">Cell inner membrane</keyword>
<dbReference type="AlphaFoldDB" id="A0A0T5P2H8"/>
<evidence type="ECO:0000256" key="3">
    <source>
        <dbReference type="ARBA" id="ARBA00022519"/>
    </source>
</evidence>